<gene>
    <name evidence="6" type="ORF">A3Q56_08068</name>
</gene>
<dbReference type="InterPro" id="IPR000719">
    <property type="entry name" value="Prot_kinase_dom"/>
</dbReference>
<dbReference type="GO" id="GO:0008270">
    <property type="term" value="F:zinc ion binding"/>
    <property type="evidence" value="ECO:0007669"/>
    <property type="project" value="UniProtKB-KW"/>
</dbReference>
<dbReference type="EMBL" id="LWCA01002006">
    <property type="protein sequence ID" value="OAF64230.1"/>
    <property type="molecule type" value="Genomic_DNA"/>
</dbReference>
<dbReference type="InterPro" id="IPR017441">
    <property type="entry name" value="Protein_kinase_ATP_BS"/>
</dbReference>
<dbReference type="Pfam" id="PF00069">
    <property type="entry name" value="Pkinase"/>
    <property type="match status" value="1"/>
</dbReference>
<dbReference type="SUPFAM" id="SSF56112">
    <property type="entry name" value="Protein kinase-like (PK-like)"/>
    <property type="match status" value="1"/>
</dbReference>
<organism evidence="6 7">
    <name type="scientific">Intoshia linei</name>
    <dbReference type="NCBI Taxonomy" id="1819745"/>
    <lineage>
        <taxon>Eukaryota</taxon>
        <taxon>Metazoa</taxon>
        <taxon>Spiralia</taxon>
        <taxon>Lophotrochozoa</taxon>
        <taxon>Mesozoa</taxon>
        <taxon>Orthonectida</taxon>
        <taxon>Rhopaluridae</taxon>
        <taxon>Intoshia</taxon>
    </lineage>
</organism>
<dbReference type="GO" id="GO:0007200">
    <property type="term" value="P:phospholipase C-activating G protein-coupled receptor signaling pathway"/>
    <property type="evidence" value="ECO:0007669"/>
    <property type="project" value="TreeGrafter"/>
</dbReference>
<dbReference type="InterPro" id="IPR008271">
    <property type="entry name" value="Ser/Thr_kinase_AS"/>
</dbReference>
<dbReference type="Proteomes" id="UP000078046">
    <property type="component" value="Unassembled WGS sequence"/>
</dbReference>
<evidence type="ECO:0000256" key="2">
    <source>
        <dbReference type="ARBA" id="ARBA00022840"/>
    </source>
</evidence>
<evidence type="ECO:0000256" key="3">
    <source>
        <dbReference type="PROSITE-ProRule" id="PRU10141"/>
    </source>
</evidence>
<dbReference type="OrthoDB" id="1738954at2759"/>
<protein>
    <recommendedName>
        <fullName evidence="5">Protein kinase domain-containing protein</fullName>
    </recommendedName>
</protein>
<sequence>TISNDYKIDATVILGSGQFGIVYGGSSNKTLEKVAIKVICKNRFTCNQADKLKNEVRILTEVNYEGVIRMEGFYETENKIFIMMEQLHGDMLDMILNHKKGRLNERITSYLTAQILLALRYLHSLSIVHCDLKPENVLLSNNVDFPQIKLCDFGFARIMGINSFRRSLVGTPAYLAPEAVKKKKYNRSIDLWSVGVIIYVSLSATFPFNVDEDITEQIKNASFLFPSDTWKNISCEAIDLIKHLLTDKIRLRFVVNKALFHPWVHNYLNFSDLRRLEEQINKRYLTDETYDDVWEQYRLKNNLPPWKEYNPPL</sequence>
<dbReference type="GO" id="GO:0004674">
    <property type="term" value="F:protein serine/threonine kinase activity"/>
    <property type="evidence" value="ECO:0007669"/>
    <property type="project" value="UniProtKB-KW"/>
</dbReference>
<keyword evidence="4" id="KW-0808">Transferase</keyword>
<evidence type="ECO:0000259" key="5">
    <source>
        <dbReference type="PROSITE" id="PS50011"/>
    </source>
</evidence>
<comment type="similarity">
    <text evidence="4">Belongs to the protein kinase superfamily.</text>
</comment>
<feature type="domain" description="Protein kinase" evidence="5">
    <location>
        <begin position="8"/>
        <end position="264"/>
    </location>
</feature>
<dbReference type="PROSITE" id="PS00107">
    <property type="entry name" value="PROTEIN_KINASE_ATP"/>
    <property type="match status" value="1"/>
</dbReference>
<accession>A0A177AQZ1</accession>
<keyword evidence="4" id="KW-0723">Serine/threonine-protein kinase</keyword>
<proteinExistence type="inferred from homology"/>
<comment type="caution">
    <text evidence="6">The sequence shown here is derived from an EMBL/GenBank/DDBJ whole genome shotgun (WGS) entry which is preliminary data.</text>
</comment>
<keyword evidence="7" id="KW-1185">Reference proteome</keyword>
<dbReference type="AlphaFoldDB" id="A0A177AQZ1"/>
<evidence type="ECO:0000256" key="4">
    <source>
        <dbReference type="RuleBase" id="RU000304"/>
    </source>
</evidence>
<dbReference type="PANTHER" id="PTHR22968">
    <property type="entry name" value="PROTEIN KINASE C, MU"/>
    <property type="match status" value="1"/>
</dbReference>
<keyword evidence="1 3" id="KW-0547">Nucleotide-binding</keyword>
<dbReference type="GO" id="GO:0035556">
    <property type="term" value="P:intracellular signal transduction"/>
    <property type="evidence" value="ECO:0007669"/>
    <property type="project" value="TreeGrafter"/>
</dbReference>
<dbReference type="GO" id="GO:0005829">
    <property type="term" value="C:cytosol"/>
    <property type="evidence" value="ECO:0007669"/>
    <property type="project" value="TreeGrafter"/>
</dbReference>
<dbReference type="InterPro" id="IPR011009">
    <property type="entry name" value="Kinase-like_dom_sf"/>
</dbReference>
<evidence type="ECO:0000256" key="1">
    <source>
        <dbReference type="ARBA" id="ARBA00022741"/>
    </source>
</evidence>
<dbReference type="SMART" id="SM00220">
    <property type="entry name" value="S_TKc"/>
    <property type="match status" value="1"/>
</dbReference>
<name>A0A177AQZ1_9BILA</name>
<keyword evidence="4" id="KW-0418">Kinase</keyword>
<feature type="non-terminal residue" evidence="6">
    <location>
        <position position="1"/>
    </location>
</feature>
<dbReference type="Gene3D" id="1.10.510.10">
    <property type="entry name" value="Transferase(Phosphotransferase) domain 1"/>
    <property type="match status" value="1"/>
</dbReference>
<evidence type="ECO:0000313" key="7">
    <source>
        <dbReference type="Proteomes" id="UP000078046"/>
    </source>
</evidence>
<dbReference type="FunFam" id="1.10.510.10:FF:000571">
    <property type="entry name" value="Maternal embryonic leucine zipper kinase"/>
    <property type="match status" value="1"/>
</dbReference>
<reference evidence="6 7" key="1">
    <citation type="submission" date="2016-04" db="EMBL/GenBank/DDBJ databases">
        <title>The genome of Intoshia linei affirms orthonectids as highly simplified spiralians.</title>
        <authorList>
            <person name="Mikhailov K.V."/>
            <person name="Slusarev G.S."/>
            <person name="Nikitin M.A."/>
            <person name="Logacheva M.D."/>
            <person name="Penin A."/>
            <person name="Aleoshin V."/>
            <person name="Panchin Y.V."/>
        </authorList>
    </citation>
    <scope>NUCLEOTIDE SEQUENCE [LARGE SCALE GENOMIC DNA]</scope>
    <source>
        <strain evidence="6">Intl2013</strain>
        <tissue evidence="6">Whole animal</tissue>
    </source>
</reference>
<keyword evidence="2 3" id="KW-0067">ATP-binding</keyword>
<dbReference type="PANTHER" id="PTHR22968:SF24">
    <property type="entry name" value="SERINE_THREONINE-PROTEIN KINASE"/>
    <property type="match status" value="1"/>
</dbReference>
<feature type="binding site" evidence="3">
    <location>
        <position position="41"/>
    </location>
    <ligand>
        <name>ATP</name>
        <dbReference type="ChEBI" id="CHEBI:30616"/>
    </ligand>
</feature>
<dbReference type="PROSITE" id="PS50011">
    <property type="entry name" value="PROTEIN_KINASE_DOM"/>
    <property type="match status" value="1"/>
</dbReference>
<evidence type="ECO:0000313" key="6">
    <source>
        <dbReference type="EMBL" id="OAF64230.1"/>
    </source>
</evidence>
<dbReference type="GO" id="GO:0005524">
    <property type="term" value="F:ATP binding"/>
    <property type="evidence" value="ECO:0007669"/>
    <property type="project" value="UniProtKB-UniRule"/>
</dbReference>
<dbReference type="PROSITE" id="PS00108">
    <property type="entry name" value="PROTEIN_KINASE_ST"/>
    <property type="match status" value="1"/>
</dbReference>